<proteinExistence type="predicted"/>
<keyword evidence="1" id="KW-1133">Transmembrane helix</keyword>
<accession>A0ABQ2XBL5</accession>
<sequence length="212" mass="23760">MSQFTNKVFSRTSLGDTEIRLRDLGLSRSEQLVLVAVDQEITYVTLAKAFEQDDALDLDSVLVTLLGRGLISEVVETVRAETSNVNNNPSASKLDLDEFYSSSLDPLHSGSGLMVDTRNNFVRSVQKHPYKQASMDDVDIPLSLELDTKLRIKKEKRKSKLVQVFPEPPKPKKRRRSKRTKVVPVSKWPMRIYAGLTILGVILLVFALFAGA</sequence>
<evidence type="ECO:0000313" key="2">
    <source>
        <dbReference type="EMBL" id="GGX09389.1"/>
    </source>
</evidence>
<keyword evidence="3" id="KW-1185">Reference proteome</keyword>
<keyword evidence="1" id="KW-0812">Transmembrane</keyword>
<protein>
    <recommendedName>
        <fullName evidence="4">Transcriptional regulator</fullName>
    </recommendedName>
</protein>
<dbReference type="RefSeq" id="WP_189345384.1">
    <property type="nucleotide sequence ID" value="NZ_BMYT01000002.1"/>
</dbReference>
<comment type="caution">
    <text evidence="2">The sequence shown here is derived from an EMBL/GenBank/DDBJ whole genome shotgun (WGS) entry which is preliminary data.</text>
</comment>
<feature type="transmembrane region" description="Helical" evidence="1">
    <location>
        <begin position="188"/>
        <end position="210"/>
    </location>
</feature>
<evidence type="ECO:0000313" key="3">
    <source>
        <dbReference type="Proteomes" id="UP000620127"/>
    </source>
</evidence>
<evidence type="ECO:0000256" key="1">
    <source>
        <dbReference type="SAM" id="Phobius"/>
    </source>
</evidence>
<dbReference type="Proteomes" id="UP000620127">
    <property type="component" value="Unassembled WGS sequence"/>
</dbReference>
<dbReference type="EMBL" id="BMYT01000002">
    <property type="protein sequence ID" value="GGX09389.1"/>
    <property type="molecule type" value="Genomic_DNA"/>
</dbReference>
<evidence type="ECO:0008006" key="4">
    <source>
        <dbReference type="Google" id="ProtNLM"/>
    </source>
</evidence>
<organism evidence="2 3">
    <name type="scientific">Undibacterium macrobrachii</name>
    <dbReference type="NCBI Taxonomy" id="1119058"/>
    <lineage>
        <taxon>Bacteria</taxon>
        <taxon>Pseudomonadati</taxon>
        <taxon>Pseudomonadota</taxon>
        <taxon>Betaproteobacteria</taxon>
        <taxon>Burkholderiales</taxon>
        <taxon>Oxalobacteraceae</taxon>
        <taxon>Undibacterium</taxon>
    </lineage>
</organism>
<gene>
    <name evidence="2" type="ORF">GCM10011282_14520</name>
</gene>
<name>A0ABQ2XBL5_9BURK</name>
<keyword evidence="1" id="KW-0472">Membrane</keyword>
<reference evidence="3" key="1">
    <citation type="journal article" date="2019" name="Int. J. Syst. Evol. Microbiol.">
        <title>The Global Catalogue of Microorganisms (GCM) 10K type strain sequencing project: providing services to taxonomists for standard genome sequencing and annotation.</title>
        <authorList>
            <consortium name="The Broad Institute Genomics Platform"/>
            <consortium name="The Broad Institute Genome Sequencing Center for Infectious Disease"/>
            <person name="Wu L."/>
            <person name="Ma J."/>
        </authorList>
    </citation>
    <scope>NUCLEOTIDE SEQUENCE [LARGE SCALE GENOMIC DNA]</scope>
    <source>
        <strain evidence="3">KCTC 23916</strain>
    </source>
</reference>